<evidence type="ECO:0000256" key="3">
    <source>
        <dbReference type="PROSITE-ProRule" id="PRU00235"/>
    </source>
</evidence>
<dbReference type="OrthoDB" id="61110at2759"/>
<dbReference type="InterPro" id="IPR009091">
    <property type="entry name" value="RCC1/BLIP-II"/>
</dbReference>
<dbReference type="PRINTS" id="PR00633">
    <property type="entry name" value="RCCNDNSATION"/>
</dbReference>
<feature type="region of interest" description="Disordered" evidence="4">
    <location>
        <begin position="177"/>
        <end position="197"/>
    </location>
</feature>
<feature type="repeat" description="RCC1" evidence="3">
    <location>
        <begin position="368"/>
        <end position="432"/>
    </location>
</feature>
<feature type="compositionally biased region" description="Basic residues" evidence="4">
    <location>
        <begin position="1"/>
        <end position="10"/>
    </location>
</feature>
<feature type="repeat" description="RCC1" evidence="3">
    <location>
        <begin position="164"/>
        <end position="231"/>
    </location>
</feature>
<dbReference type="InterPro" id="IPR058923">
    <property type="entry name" value="RCC1-like_dom"/>
</dbReference>
<reference evidence="6 7" key="1">
    <citation type="journal article" date="2018" name="Mol. Biol. Evol.">
        <title>Broad Genomic Sampling Reveals a Smut Pathogenic Ancestry of the Fungal Clade Ustilaginomycotina.</title>
        <authorList>
            <person name="Kijpornyongpan T."/>
            <person name="Mondo S.J."/>
            <person name="Barry K."/>
            <person name="Sandor L."/>
            <person name="Lee J."/>
            <person name="Lipzen A."/>
            <person name="Pangilinan J."/>
            <person name="LaButti K."/>
            <person name="Hainaut M."/>
            <person name="Henrissat B."/>
            <person name="Grigoriev I.V."/>
            <person name="Spatafora J.W."/>
            <person name="Aime M.C."/>
        </authorList>
    </citation>
    <scope>NUCLEOTIDE SEQUENCE [LARGE SCALE GENOMIC DNA]</scope>
    <source>
        <strain evidence="6 7">MCA 3645</strain>
    </source>
</reference>
<dbReference type="PANTHER" id="PTHR45982:SF1">
    <property type="entry name" value="REGULATOR OF CHROMOSOME CONDENSATION"/>
    <property type="match status" value="1"/>
</dbReference>
<dbReference type="PROSITE" id="PS00626">
    <property type="entry name" value="RCC1_2"/>
    <property type="match status" value="1"/>
</dbReference>
<feature type="repeat" description="RCC1" evidence="3">
    <location>
        <begin position="308"/>
        <end position="367"/>
    </location>
</feature>
<feature type="repeat" description="RCC1" evidence="3">
    <location>
        <begin position="569"/>
        <end position="628"/>
    </location>
</feature>
<evidence type="ECO:0000256" key="1">
    <source>
        <dbReference type="ARBA" id="ARBA00022658"/>
    </source>
</evidence>
<organism evidence="6 7">
    <name type="scientific">Testicularia cyperi</name>
    <dbReference type="NCBI Taxonomy" id="1882483"/>
    <lineage>
        <taxon>Eukaryota</taxon>
        <taxon>Fungi</taxon>
        <taxon>Dikarya</taxon>
        <taxon>Basidiomycota</taxon>
        <taxon>Ustilaginomycotina</taxon>
        <taxon>Ustilaginomycetes</taxon>
        <taxon>Ustilaginales</taxon>
        <taxon>Anthracoideaceae</taxon>
        <taxon>Testicularia</taxon>
    </lineage>
</organism>
<dbReference type="PROSITE" id="PS50012">
    <property type="entry name" value="RCC1_3"/>
    <property type="match status" value="6"/>
</dbReference>
<dbReference type="Gene3D" id="2.130.10.30">
    <property type="entry name" value="Regulator of chromosome condensation 1/beta-lactamase-inhibitor protein II"/>
    <property type="match status" value="1"/>
</dbReference>
<protein>
    <submittedName>
        <fullName evidence="6">RCC1/BLIP-II</fullName>
    </submittedName>
</protein>
<evidence type="ECO:0000256" key="2">
    <source>
        <dbReference type="ARBA" id="ARBA00022737"/>
    </source>
</evidence>
<dbReference type="InParanoid" id="A0A317XVX4"/>
<dbReference type="InterPro" id="IPR000408">
    <property type="entry name" value="Reg_chr_condens"/>
</dbReference>
<dbReference type="GO" id="GO:0005085">
    <property type="term" value="F:guanyl-nucleotide exchange factor activity"/>
    <property type="evidence" value="ECO:0007669"/>
    <property type="project" value="TreeGrafter"/>
</dbReference>
<proteinExistence type="predicted"/>
<dbReference type="STRING" id="1882483.A0A317XVX4"/>
<dbReference type="Pfam" id="PF25390">
    <property type="entry name" value="WD40_RLD"/>
    <property type="match status" value="1"/>
</dbReference>
<accession>A0A317XVX4</accession>
<feature type="repeat" description="RCC1" evidence="3">
    <location>
        <begin position="491"/>
        <end position="568"/>
    </location>
</feature>
<sequence>MEPQSRHRAKPVIAAPAKASKSAKPPKPTKPVKATKATKVAKEEEKRGIKRAIDDEEEDELMDEIDEEDEIKDEPKPLPDLKKATTPTARARSVEPMSETYLEDGGRAVRAAKRTRRAPTPVGPLNSVPRLVQSVHASDISDGIAVQVSTGLLPTSGKGTVLPRKLFVWGSGDSGQFGVGAPEDDKPNKLNKPKPFGNKEISMQIDDGDMGEGGIEIVVGGGMHSVLIDSLGRILTSGAEDYGTLGRKHRGSSDEAEECYFNFAPVEGISPTGRGVQPADGKEGEVEKFRATRVASADAAGAALDDRGRLRSWGYFKDGEGRVCFADSDAPGANREQWHPIPLPGIEHEQFAAVAAGENHILALTLHGKVFSWGTNTCYQLGRTANPRKIAQKFSKTEPPRDCDLTPTLITGLGECKRIFAGLSNGFAVEKSGKVVAWGLNTKGQTGTGLKSTKIATPHTVAALSPARHGGAEVVQIVGGNFHTAFLLSNGQVYICGDSDEGKLGLPKGHASLKNASATNPIVVREPVHVPFPDPPSWAPASTKAEDGKTKIVAISAGMRFTLALAADGTLYSWGTTSDDAMGQPSEEMGGDQSKDTPSAVAMPGQPGAWRIMAASTAGQHSLALAVKPPQDD</sequence>
<evidence type="ECO:0000313" key="7">
    <source>
        <dbReference type="Proteomes" id="UP000246740"/>
    </source>
</evidence>
<evidence type="ECO:0000256" key="4">
    <source>
        <dbReference type="SAM" id="MobiDB-lite"/>
    </source>
</evidence>
<feature type="compositionally biased region" description="Acidic residues" evidence="4">
    <location>
        <begin position="54"/>
        <end position="72"/>
    </location>
</feature>
<dbReference type="AlphaFoldDB" id="A0A317XVX4"/>
<gene>
    <name evidence="6" type="ORF">BCV70DRAFT_210676</name>
</gene>
<dbReference type="Proteomes" id="UP000246740">
    <property type="component" value="Unassembled WGS sequence"/>
</dbReference>
<dbReference type="PANTHER" id="PTHR45982">
    <property type="entry name" value="REGULATOR OF CHROMOSOME CONDENSATION"/>
    <property type="match status" value="1"/>
</dbReference>
<feature type="domain" description="RCC1-like" evidence="5">
    <location>
        <begin position="165"/>
        <end position="624"/>
    </location>
</feature>
<name>A0A317XVX4_9BASI</name>
<evidence type="ECO:0000259" key="5">
    <source>
        <dbReference type="Pfam" id="PF25390"/>
    </source>
</evidence>
<feature type="region of interest" description="Disordered" evidence="4">
    <location>
        <begin position="1"/>
        <end position="98"/>
    </location>
</feature>
<keyword evidence="7" id="KW-1185">Reference proteome</keyword>
<dbReference type="InterPro" id="IPR051553">
    <property type="entry name" value="Ran_GTPase-activating"/>
</dbReference>
<feature type="compositionally biased region" description="Basic and acidic residues" evidence="4">
    <location>
        <begin position="40"/>
        <end position="53"/>
    </location>
</feature>
<dbReference type="SUPFAM" id="SSF50985">
    <property type="entry name" value="RCC1/BLIP-II"/>
    <property type="match status" value="1"/>
</dbReference>
<feature type="compositionally biased region" description="Basic and acidic residues" evidence="4">
    <location>
        <begin position="73"/>
        <end position="83"/>
    </location>
</feature>
<dbReference type="FunCoup" id="A0A317XVX4">
    <property type="interactions" value="669"/>
</dbReference>
<dbReference type="EMBL" id="KZ819190">
    <property type="protein sequence ID" value="PWZ01461.1"/>
    <property type="molecule type" value="Genomic_DNA"/>
</dbReference>
<feature type="compositionally biased region" description="Low complexity" evidence="4">
    <location>
        <begin position="11"/>
        <end position="23"/>
    </location>
</feature>
<evidence type="ECO:0000313" key="6">
    <source>
        <dbReference type="EMBL" id="PWZ01461.1"/>
    </source>
</evidence>
<feature type="region of interest" description="Disordered" evidence="4">
    <location>
        <begin position="577"/>
        <end position="605"/>
    </location>
</feature>
<feature type="repeat" description="RCC1" evidence="3">
    <location>
        <begin position="433"/>
        <end position="490"/>
    </location>
</feature>
<dbReference type="GO" id="GO:0005737">
    <property type="term" value="C:cytoplasm"/>
    <property type="evidence" value="ECO:0007669"/>
    <property type="project" value="TreeGrafter"/>
</dbReference>
<keyword evidence="1" id="KW-0344">Guanine-nucleotide releasing factor</keyword>
<keyword evidence="2" id="KW-0677">Repeat</keyword>